<protein>
    <submittedName>
        <fullName evidence="1">Uncharacterized protein</fullName>
    </submittedName>
</protein>
<dbReference type="RefSeq" id="WP_182581831.1">
    <property type="nucleotide sequence ID" value="NZ_JABVCQ010000001.1"/>
</dbReference>
<organism evidence="1 2">
    <name type="scientific">Thiospirillum jenense</name>
    <dbReference type="NCBI Taxonomy" id="1653858"/>
    <lineage>
        <taxon>Bacteria</taxon>
        <taxon>Pseudomonadati</taxon>
        <taxon>Pseudomonadota</taxon>
        <taxon>Gammaproteobacteria</taxon>
        <taxon>Chromatiales</taxon>
        <taxon>Chromatiaceae</taxon>
        <taxon>Thiospirillum</taxon>
    </lineage>
</organism>
<gene>
    <name evidence="1" type="ORF">HUK38_00620</name>
</gene>
<accession>A0A839H2N3</accession>
<reference evidence="1 2" key="1">
    <citation type="journal article" date="2020" name="Arch. Microbiol.">
        <title>The genome sequence of the giant phototrophic gammaproteobacterium Thiospirillum jenense gives insight into its physiological properties and phylogenetic relationships.</title>
        <authorList>
            <person name="Imhoff J.F."/>
            <person name="Meyer T.E."/>
            <person name="Kyndt J.A."/>
        </authorList>
    </citation>
    <scope>NUCLEOTIDE SEQUENCE [LARGE SCALE GENOMIC DNA]</scope>
    <source>
        <strain evidence="1 2">DSM 216</strain>
    </source>
</reference>
<dbReference type="AlphaFoldDB" id="A0A839H2N3"/>
<dbReference type="Proteomes" id="UP000548632">
    <property type="component" value="Unassembled WGS sequence"/>
</dbReference>
<proteinExistence type="predicted"/>
<evidence type="ECO:0000313" key="2">
    <source>
        <dbReference type="Proteomes" id="UP000548632"/>
    </source>
</evidence>
<keyword evidence="2" id="KW-1185">Reference proteome</keyword>
<evidence type="ECO:0000313" key="1">
    <source>
        <dbReference type="EMBL" id="MBB1124733.1"/>
    </source>
</evidence>
<sequence>MIYNGIKRRANTVKVTTEVRRGRDWKYAQMLMQMRCEAGHSSARRSGALMTGVERRFINSIPPTEQGC</sequence>
<dbReference type="EMBL" id="JABVCQ010000001">
    <property type="protein sequence ID" value="MBB1124733.1"/>
    <property type="molecule type" value="Genomic_DNA"/>
</dbReference>
<name>A0A839H2N3_9GAMM</name>
<comment type="caution">
    <text evidence="1">The sequence shown here is derived from an EMBL/GenBank/DDBJ whole genome shotgun (WGS) entry which is preliminary data.</text>
</comment>